<dbReference type="SMART" id="SM00028">
    <property type="entry name" value="TPR"/>
    <property type="match status" value="11"/>
</dbReference>
<dbReference type="RefSeq" id="WP_041114030.1">
    <property type="nucleotide sequence ID" value="NZ_JARTHD010000009.1"/>
</dbReference>
<feature type="repeat" description="TPR" evidence="3">
    <location>
        <begin position="560"/>
        <end position="593"/>
    </location>
</feature>
<sequence length="1321" mass="152606">MNKVSMKPSDVQTAADLTAVIQQLRSKRSYRALREWLAQIETESEYYRLIRLADSGEMYRYSNLLATAADKRFRSVRTFSWYCHSLLEQGKSLEVETRMKQRLFAEEGRSLTIKEKTAAWLLLARALCQLHRYREAEEYIHLIEEEGGVLSPDQRADFYMEANDWDRAEEEVKKGLHLTFKERGDVSWLVYAELLSRQGNHEAALRALQGGAAAFPEHPVFQLEQLRSYRLMNNFQAILDHVDHLNQEYPLHENRDYFIYLKAEALYKLEKWEELQAWMSTHQTVLQKTVFHERTIHPDGAHRQISIQPIRQKLNYCVPATLSMMLQTAQRNLSQDEIAERVFEGTGSNLMTAIEYMSSLGFSAAFFKGTIEQYKYLIDAGYPVMLDLLIEHSSHVQLVVGYDDRLGVLLVQDPNELEMLLIPYEEMAHAYRLKDRLSIAFVHKEKKELLEALDSDAHQFFQRLFVYLEKMEQDADGTVDEFLSYLEENDDEIFSSIIGLTMIQHKKAKPFLDKWMESVNKRFGENDEDIQLLIAHSYYMHDQTDEKFQAAMGRVKQKNAYAHFLLGVVHYQNDQAERAIFHLKRSIEKDPFQPSAYAYLARCCAELSQFQLAHQWSLVALEQAETEEFIRLTHALVLLESGAVQEALAAFKKLSEEYPEDHYYVYEVGRCYMEAGNNKDAVKWLERSMEMNPAVPYPYMRIAEVRMGEEKWERAEAYLRIGAEEAVPEEETGILWLYIGHTRMGRELYSHAEEAYKQAAKLDADGEMLAAVYEAEAIIKQGDWPRAQKVIRGYAESYQKPDVYVRAGAMILAETDEDPKKDIGLELMEIGLMKGGGLEDHLSLYVECVENTPFVHRALTFLQRLRSQHPRSDVYCYESIFHEELENWSLAEKLLLKAVQLDSRHTFPHYRLGKLYRRMEEYSLAEQHLLECLTIDPDFTAASEELAELYEEAEKMDEAKKYRLRVFKAIPQACDIRELAEMMSSPEEQQKLTEHLVDLKGRIDEGWRLEALSEVLSAEKAISLLEKEESIHLKARLAELYIDNGQTKKALELLTALISEDPSNDRLYEPWMKALHSTKKLLKIDKFIKGMALSLQDEALVYGKSGAALAPYVEELPEEEPGLWKKLTGGLKSIGLISAVIALYEKAIKLNPDHAESYNQLAAFYIEREVLDEAIKVLKLYLKRRDDDDFRLKAAAAALSYGIENGKEKYLKEANEQLLLLKKRHPSDGDVRDMLADSFLFLGKLEQALHEYEELIKTAPYKAEGYAGRVLAYLELEEKEKARSALGEIPEEMYARAVGQLQETMADEAVLEDLLHELETC</sequence>
<dbReference type="Pfam" id="PF14559">
    <property type="entry name" value="TPR_19"/>
    <property type="match status" value="1"/>
</dbReference>
<evidence type="ECO:0000313" key="6">
    <source>
        <dbReference type="Proteomes" id="UP000031982"/>
    </source>
</evidence>
<evidence type="ECO:0000256" key="1">
    <source>
        <dbReference type="ARBA" id="ARBA00022737"/>
    </source>
</evidence>
<feature type="domain" description="Peptidase C39-like" evidence="4">
    <location>
        <begin position="307"/>
        <end position="415"/>
    </location>
</feature>
<dbReference type="PANTHER" id="PTHR45586:SF1">
    <property type="entry name" value="LIPOPOLYSACCHARIDE ASSEMBLY PROTEIN B"/>
    <property type="match status" value="1"/>
</dbReference>
<dbReference type="InterPro" id="IPR019734">
    <property type="entry name" value="TPR_rpt"/>
</dbReference>
<dbReference type="Pfam" id="PF13181">
    <property type="entry name" value="TPR_8"/>
    <property type="match status" value="1"/>
</dbReference>
<evidence type="ECO:0000256" key="3">
    <source>
        <dbReference type="PROSITE-ProRule" id="PRU00339"/>
    </source>
</evidence>
<accession>A0ABR5AT67</accession>
<proteinExistence type="predicted"/>
<dbReference type="Gene3D" id="1.25.40.10">
    <property type="entry name" value="Tetratricopeptide repeat domain"/>
    <property type="match status" value="5"/>
</dbReference>
<dbReference type="SUPFAM" id="SSF48452">
    <property type="entry name" value="TPR-like"/>
    <property type="match status" value="4"/>
</dbReference>
<gene>
    <name evidence="5" type="ORF">SD77_1173</name>
</gene>
<dbReference type="Pfam" id="PF13529">
    <property type="entry name" value="Peptidase_C39_2"/>
    <property type="match status" value="1"/>
</dbReference>
<protein>
    <submittedName>
        <fullName evidence="5">TPR-repeat-containing protein</fullName>
    </submittedName>
</protein>
<dbReference type="PANTHER" id="PTHR45586">
    <property type="entry name" value="TPR REPEAT-CONTAINING PROTEIN PA4667"/>
    <property type="match status" value="1"/>
</dbReference>
<feature type="repeat" description="TPR" evidence="3">
    <location>
        <begin position="906"/>
        <end position="939"/>
    </location>
</feature>
<name>A0ABR5AT67_BACBA</name>
<keyword evidence="1" id="KW-0677">Repeat</keyword>
<dbReference type="Pfam" id="PF13432">
    <property type="entry name" value="TPR_16"/>
    <property type="match status" value="1"/>
</dbReference>
<reference evidence="5 6" key="1">
    <citation type="submission" date="2015-01" db="EMBL/GenBank/DDBJ databases">
        <title>Genome Assembly of Bacillus badius MTCC 1458.</title>
        <authorList>
            <person name="Verma A."/>
            <person name="Khatri I."/>
            <person name="Mual P."/>
            <person name="Subramanian S."/>
            <person name="Krishnamurthi S."/>
        </authorList>
    </citation>
    <scope>NUCLEOTIDE SEQUENCE [LARGE SCALE GENOMIC DNA]</scope>
    <source>
        <strain evidence="5 6">MTCC 1458</strain>
    </source>
</reference>
<evidence type="ECO:0000313" key="5">
    <source>
        <dbReference type="EMBL" id="KIL77844.1"/>
    </source>
</evidence>
<keyword evidence="6" id="KW-1185">Reference proteome</keyword>
<comment type="caution">
    <text evidence="5">The sequence shown here is derived from an EMBL/GenBank/DDBJ whole genome shotgun (WGS) entry which is preliminary data.</text>
</comment>
<feature type="repeat" description="TPR" evidence="3">
    <location>
        <begin position="662"/>
        <end position="695"/>
    </location>
</feature>
<dbReference type="Pfam" id="PF13431">
    <property type="entry name" value="TPR_17"/>
    <property type="match status" value="1"/>
</dbReference>
<dbReference type="InterPro" id="IPR051012">
    <property type="entry name" value="CellSynth/LPSAsmb/PSIAsmb"/>
</dbReference>
<evidence type="ECO:0000256" key="2">
    <source>
        <dbReference type="ARBA" id="ARBA00022803"/>
    </source>
</evidence>
<dbReference type="Pfam" id="PF13174">
    <property type="entry name" value="TPR_6"/>
    <property type="match status" value="1"/>
</dbReference>
<dbReference type="EMBL" id="JXLP01000012">
    <property type="protein sequence ID" value="KIL77844.1"/>
    <property type="molecule type" value="Genomic_DNA"/>
</dbReference>
<dbReference type="PROSITE" id="PS50005">
    <property type="entry name" value="TPR"/>
    <property type="match status" value="4"/>
</dbReference>
<feature type="repeat" description="TPR" evidence="3">
    <location>
        <begin position="1031"/>
        <end position="1064"/>
    </location>
</feature>
<dbReference type="Gene3D" id="3.90.70.10">
    <property type="entry name" value="Cysteine proteinases"/>
    <property type="match status" value="1"/>
</dbReference>
<organism evidence="5 6">
    <name type="scientific">Bacillus badius</name>
    <dbReference type="NCBI Taxonomy" id="1455"/>
    <lineage>
        <taxon>Bacteria</taxon>
        <taxon>Bacillati</taxon>
        <taxon>Bacillota</taxon>
        <taxon>Bacilli</taxon>
        <taxon>Bacillales</taxon>
        <taxon>Bacillaceae</taxon>
        <taxon>Pseudobacillus</taxon>
    </lineage>
</organism>
<dbReference type="InterPro" id="IPR011990">
    <property type="entry name" value="TPR-like_helical_dom_sf"/>
</dbReference>
<keyword evidence="2 3" id="KW-0802">TPR repeat</keyword>
<evidence type="ECO:0000259" key="4">
    <source>
        <dbReference type="Pfam" id="PF13529"/>
    </source>
</evidence>
<dbReference type="Proteomes" id="UP000031982">
    <property type="component" value="Unassembled WGS sequence"/>
</dbReference>
<dbReference type="InterPro" id="IPR039564">
    <property type="entry name" value="Peptidase_C39-like"/>
</dbReference>